<keyword evidence="2" id="KW-1185">Reference proteome</keyword>
<organism evidence="1 2">
    <name type="scientific">Anaerocolumna sedimenticola</name>
    <dbReference type="NCBI Taxonomy" id="2696063"/>
    <lineage>
        <taxon>Bacteria</taxon>
        <taxon>Bacillati</taxon>
        <taxon>Bacillota</taxon>
        <taxon>Clostridia</taxon>
        <taxon>Lachnospirales</taxon>
        <taxon>Lachnospiraceae</taxon>
        <taxon>Anaerocolumna</taxon>
    </lineage>
</organism>
<dbReference type="EMBL" id="CP048000">
    <property type="protein sequence ID" value="QHQ61377.1"/>
    <property type="molecule type" value="Genomic_DNA"/>
</dbReference>
<gene>
    <name evidence="1" type="ORF">Ana3638_11830</name>
</gene>
<proteinExistence type="predicted"/>
<protein>
    <submittedName>
        <fullName evidence="1">Uncharacterized protein</fullName>
    </submittedName>
</protein>
<dbReference type="RefSeq" id="WP_161838202.1">
    <property type="nucleotide sequence ID" value="NZ_CP048000.1"/>
</dbReference>
<accession>A0A6P1TM54</accession>
<evidence type="ECO:0000313" key="1">
    <source>
        <dbReference type="EMBL" id="QHQ61377.1"/>
    </source>
</evidence>
<sequence>MIEVAKNYFAQNLDKNKCHKCGNEFIVGLESKQGEERTILHCPFCGSLMTESTACTTDEILREFDDCGLLGCSWIYLEKPDDDIKVLKE</sequence>
<evidence type="ECO:0000313" key="2">
    <source>
        <dbReference type="Proteomes" id="UP000464314"/>
    </source>
</evidence>
<name>A0A6P1TM54_9FIRM</name>
<reference evidence="1 2" key="1">
    <citation type="submission" date="2020-01" db="EMBL/GenBank/DDBJ databases">
        <title>Genome analysis of Anaerocolumna sp. CBA3638.</title>
        <authorList>
            <person name="Kim J."/>
            <person name="Roh S.W."/>
        </authorList>
    </citation>
    <scope>NUCLEOTIDE SEQUENCE [LARGE SCALE GENOMIC DNA]</scope>
    <source>
        <strain evidence="1 2">CBA3638</strain>
    </source>
</reference>
<dbReference type="Proteomes" id="UP000464314">
    <property type="component" value="Chromosome"/>
</dbReference>
<dbReference type="KEGG" id="anr:Ana3638_11830"/>
<dbReference type="AlphaFoldDB" id="A0A6P1TM54"/>